<dbReference type="WBParaSite" id="Hba_04919">
    <property type="protein sequence ID" value="Hba_04919"/>
    <property type="gene ID" value="Hba_04919"/>
</dbReference>
<evidence type="ECO:0000313" key="2">
    <source>
        <dbReference type="WBParaSite" id="Hba_04919"/>
    </source>
</evidence>
<proteinExistence type="predicted"/>
<name>A0A1I7WIU2_HETBA</name>
<accession>A0A1I7WIU2</accession>
<dbReference type="AlphaFoldDB" id="A0A1I7WIU2"/>
<sequence>MAWAGIIASGKTPLAFIEKNVKINAKYYQDETLLNRYADMYLRHDERIYFIMDFYILSRIH</sequence>
<organism evidence="1 2">
    <name type="scientific">Heterorhabditis bacteriophora</name>
    <name type="common">Entomopathogenic nematode worm</name>
    <dbReference type="NCBI Taxonomy" id="37862"/>
    <lineage>
        <taxon>Eukaryota</taxon>
        <taxon>Metazoa</taxon>
        <taxon>Ecdysozoa</taxon>
        <taxon>Nematoda</taxon>
        <taxon>Chromadorea</taxon>
        <taxon>Rhabditida</taxon>
        <taxon>Rhabditina</taxon>
        <taxon>Rhabditomorpha</taxon>
        <taxon>Strongyloidea</taxon>
        <taxon>Heterorhabditidae</taxon>
        <taxon>Heterorhabditis</taxon>
    </lineage>
</organism>
<reference evidence="2" key="1">
    <citation type="submission" date="2016-11" db="UniProtKB">
        <authorList>
            <consortium name="WormBaseParasite"/>
        </authorList>
    </citation>
    <scope>IDENTIFICATION</scope>
</reference>
<dbReference type="Proteomes" id="UP000095283">
    <property type="component" value="Unplaced"/>
</dbReference>
<protein>
    <submittedName>
        <fullName evidence="2">DNK domain-containing protein</fullName>
    </submittedName>
</protein>
<keyword evidence="1" id="KW-1185">Reference proteome</keyword>
<evidence type="ECO:0000313" key="1">
    <source>
        <dbReference type="Proteomes" id="UP000095283"/>
    </source>
</evidence>